<protein>
    <submittedName>
        <fullName evidence="1">Uncharacterized protein</fullName>
    </submittedName>
</protein>
<accession>A0AAV4MRG5</accession>
<dbReference type="Proteomes" id="UP001054945">
    <property type="component" value="Unassembled WGS sequence"/>
</dbReference>
<dbReference type="EMBL" id="BPLR01020022">
    <property type="protein sequence ID" value="GIX74052.1"/>
    <property type="molecule type" value="Genomic_DNA"/>
</dbReference>
<reference evidence="1 2" key="1">
    <citation type="submission" date="2021-06" db="EMBL/GenBank/DDBJ databases">
        <title>Caerostris extrusa draft genome.</title>
        <authorList>
            <person name="Kono N."/>
            <person name="Arakawa K."/>
        </authorList>
    </citation>
    <scope>NUCLEOTIDE SEQUENCE [LARGE SCALE GENOMIC DNA]</scope>
</reference>
<proteinExistence type="predicted"/>
<gene>
    <name evidence="1" type="ORF">CEXT_247711</name>
</gene>
<evidence type="ECO:0000313" key="1">
    <source>
        <dbReference type="EMBL" id="GIX74052.1"/>
    </source>
</evidence>
<keyword evidence="2" id="KW-1185">Reference proteome</keyword>
<sequence>MSTILFGELSQCPHPSANSVDRQWASRLRGGFCAMGLRYGQCLLEDSYLIGTRGFCKRQGCQEEIDLSPNISIKQRLSSLGCLLII</sequence>
<dbReference type="AlphaFoldDB" id="A0AAV4MRG5"/>
<name>A0AAV4MRG5_CAEEX</name>
<evidence type="ECO:0000313" key="2">
    <source>
        <dbReference type="Proteomes" id="UP001054945"/>
    </source>
</evidence>
<organism evidence="1 2">
    <name type="scientific">Caerostris extrusa</name>
    <name type="common">Bark spider</name>
    <name type="synonym">Caerostris bankana</name>
    <dbReference type="NCBI Taxonomy" id="172846"/>
    <lineage>
        <taxon>Eukaryota</taxon>
        <taxon>Metazoa</taxon>
        <taxon>Ecdysozoa</taxon>
        <taxon>Arthropoda</taxon>
        <taxon>Chelicerata</taxon>
        <taxon>Arachnida</taxon>
        <taxon>Araneae</taxon>
        <taxon>Araneomorphae</taxon>
        <taxon>Entelegynae</taxon>
        <taxon>Araneoidea</taxon>
        <taxon>Araneidae</taxon>
        <taxon>Caerostris</taxon>
    </lineage>
</organism>
<comment type="caution">
    <text evidence="1">The sequence shown here is derived from an EMBL/GenBank/DDBJ whole genome shotgun (WGS) entry which is preliminary data.</text>
</comment>